<dbReference type="SUPFAM" id="SSF55424">
    <property type="entry name" value="FAD/NAD-linked reductases, dimerisation (C-terminal) domain"/>
    <property type="match status" value="1"/>
</dbReference>
<keyword evidence="4" id="KW-0521">NADP</keyword>
<dbReference type="EMBL" id="AP025523">
    <property type="protein sequence ID" value="BDE06325.1"/>
    <property type="molecule type" value="Genomic_DNA"/>
</dbReference>
<dbReference type="InterPro" id="IPR001100">
    <property type="entry name" value="Pyr_nuc-diS_OxRdtase"/>
</dbReference>
<feature type="binding site" evidence="9">
    <location>
        <position position="336"/>
    </location>
    <ligand>
        <name>FAD</name>
        <dbReference type="ChEBI" id="CHEBI:57692"/>
    </ligand>
</feature>
<keyword evidence="7 11" id="KW-0676">Redox-active center</keyword>
<feature type="binding site" evidence="9">
    <location>
        <position position="82"/>
    </location>
    <ligand>
        <name>FAD</name>
        <dbReference type="ChEBI" id="CHEBI:57692"/>
    </ligand>
</feature>
<keyword evidence="3 9" id="KW-0274">FAD</keyword>
<dbReference type="FunFam" id="3.30.390.30:FF:000001">
    <property type="entry name" value="Dihydrolipoyl dehydrogenase"/>
    <property type="match status" value="1"/>
</dbReference>
<evidence type="ECO:0000259" key="13">
    <source>
        <dbReference type="Pfam" id="PF02852"/>
    </source>
</evidence>
<feature type="domain" description="FAD/NAD(P)-binding" evidence="14">
    <location>
        <begin position="36"/>
        <end position="351"/>
    </location>
</feature>
<dbReference type="GO" id="GO:0003955">
    <property type="term" value="F:NAD(P)H dehydrogenase (quinone) activity"/>
    <property type="evidence" value="ECO:0007669"/>
    <property type="project" value="TreeGrafter"/>
</dbReference>
<dbReference type="PRINTS" id="PR00368">
    <property type="entry name" value="FADPNR"/>
</dbReference>
<feature type="binding site" evidence="9">
    <location>
        <begin position="204"/>
        <end position="211"/>
    </location>
    <ligand>
        <name>NAD(+)</name>
        <dbReference type="ChEBI" id="CHEBI:57540"/>
    </ligand>
</feature>
<dbReference type="PRINTS" id="PR00411">
    <property type="entry name" value="PNDRDTASEI"/>
</dbReference>
<dbReference type="InterPro" id="IPR012999">
    <property type="entry name" value="Pyr_OxRdtase_I_AS"/>
</dbReference>
<keyword evidence="9" id="KW-0547">Nucleotide-binding</keyword>
<dbReference type="InterPro" id="IPR004099">
    <property type="entry name" value="Pyr_nucl-diS_OxRdtase_dimer"/>
</dbReference>
<dbReference type="InterPro" id="IPR036188">
    <property type="entry name" value="FAD/NAD-bd_sf"/>
</dbReference>
<evidence type="ECO:0000256" key="11">
    <source>
        <dbReference type="RuleBase" id="RU003691"/>
    </source>
</evidence>
<comment type="similarity">
    <text evidence="1 11">Belongs to the class-I pyridine nucleotide-disulfide oxidoreductase family.</text>
</comment>
<dbReference type="PANTHER" id="PTHR43014:SF2">
    <property type="entry name" value="MERCURIC REDUCTASE"/>
    <property type="match status" value="1"/>
</dbReference>
<dbReference type="InterPro" id="IPR023753">
    <property type="entry name" value="FAD/NAD-binding_dom"/>
</dbReference>
<evidence type="ECO:0000256" key="4">
    <source>
        <dbReference type="ARBA" id="ARBA00022857"/>
    </source>
</evidence>
<keyword evidence="16" id="KW-1185">Reference proteome</keyword>
<dbReference type="AlphaFoldDB" id="A0AAN1XWL4"/>
<feature type="region of interest" description="Disordered" evidence="12">
    <location>
        <begin position="1"/>
        <end position="29"/>
    </location>
</feature>
<feature type="domain" description="Pyridine nucleotide-disulphide oxidoreductase dimerisation" evidence="13">
    <location>
        <begin position="375"/>
        <end position="478"/>
    </location>
</feature>
<accession>A0AAN1XWL4</accession>
<dbReference type="PROSITE" id="PS00076">
    <property type="entry name" value="PYRIDINE_REDOX_1"/>
    <property type="match status" value="1"/>
</dbReference>
<keyword evidence="2 11" id="KW-0285">Flavoprotein</keyword>
<evidence type="ECO:0000256" key="6">
    <source>
        <dbReference type="ARBA" id="ARBA00023157"/>
    </source>
</evidence>
<evidence type="ECO:0000256" key="1">
    <source>
        <dbReference type="ARBA" id="ARBA00007532"/>
    </source>
</evidence>
<evidence type="ECO:0000256" key="2">
    <source>
        <dbReference type="ARBA" id="ARBA00022630"/>
    </source>
</evidence>
<feature type="binding site" evidence="9">
    <location>
        <position position="295"/>
    </location>
    <ligand>
        <name>NAD(+)</name>
        <dbReference type="ChEBI" id="CHEBI:57540"/>
    </ligand>
</feature>
<evidence type="ECO:0000313" key="16">
    <source>
        <dbReference type="Proteomes" id="UP001317532"/>
    </source>
</evidence>
<reference evidence="15 16" key="1">
    <citation type="journal article" date="2022" name="ISME Commun">
        <title>Vulcanimicrobium alpinus gen. nov. sp. nov., the first cultivated representative of the candidate phylum 'Eremiobacterota', is a metabolically versatile aerobic anoxygenic phototroph.</title>
        <authorList>
            <person name="Yabe S."/>
            <person name="Muto K."/>
            <person name="Abe K."/>
            <person name="Yokota A."/>
            <person name="Staudigel H."/>
            <person name="Tebo B.M."/>
        </authorList>
    </citation>
    <scope>NUCLEOTIDE SEQUENCE [LARGE SCALE GENOMIC DNA]</scope>
    <source>
        <strain evidence="15 16">WC8-2</strain>
    </source>
</reference>
<dbReference type="GO" id="GO:0016668">
    <property type="term" value="F:oxidoreductase activity, acting on a sulfur group of donors, NAD(P) as acceptor"/>
    <property type="evidence" value="ECO:0007669"/>
    <property type="project" value="InterPro"/>
</dbReference>
<dbReference type="InterPro" id="IPR016156">
    <property type="entry name" value="FAD/NAD-linked_Rdtase_dimer_sf"/>
</dbReference>
<keyword evidence="6" id="KW-1015">Disulfide bond</keyword>
<organism evidence="15 16">
    <name type="scientific">Vulcanimicrobium alpinum</name>
    <dbReference type="NCBI Taxonomy" id="3016050"/>
    <lineage>
        <taxon>Bacteria</taxon>
        <taxon>Bacillati</taxon>
        <taxon>Vulcanimicrobiota</taxon>
        <taxon>Vulcanimicrobiia</taxon>
        <taxon>Vulcanimicrobiales</taxon>
        <taxon>Vulcanimicrobiaceae</taxon>
        <taxon>Vulcanimicrobium</taxon>
    </lineage>
</organism>
<dbReference type="Gene3D" id="3.30.390.30">
    <property type="match status" value="1"/>
</dbReference>
<dbReference type="Pfam" id="PF02852">
    <property type="entry name" value="Pyr_redox_dim"/>
    <property type="match status" value="1"/>
</dbReference>
<dbReference type="SUPFAM" id="SSF51905">
    <property type="entry name" value="FAD/NAD(P)-binding domain"/>
    <property type="match status" value="1"/>
</dbReference>
<feature type="disulfide bond" description="Redox-active" evidence="10">
    <location>
        <begin position="73"/>
        <end position="78"/>
    </location>
</feature>
<gene>
    <name evidence="15" type="primary">merA2</name>
    <name evidence="15" type="ORF">WPS_16010</name>
</gene>
<evidence type="ECO:0000256" key="3">
    <source>
        <dbReference type="ARBA" id="ARBA00022827"/>
    </source>
</evidence>
<evidence type="ECO:0000256" key="8">
    <source>
        <dbReference type="PIRSR" id="PIRSR000350-2"/>
    </source>
</evidence>
<comment type="cofactor">
    <cofactor evidence="9">
        <name>FAD</name>
        <dbReference type="ChEBI" id="CHEBI:57692"/>
    </cofactor>
    <text evidence="9">Binds 1 FAD per subunit.</text>
</comment>
<evidence type="ECO:0000256" key="7">
    <source>
        <dbReference type="ARBA" id="ARBA00023284"/>
    </source>
</evidence>
<name>A0AAN1XWL4_UNVUL</name>
<dbReference type="GO" id="GO:0050660">
    <property type="term" value="F:flavin adenine dinucleotide binding"/>
    <property type="evidence" value="ECO:0007669"/>
    <property type="project" value="TreeGrafter"/>
</dbReference>
<dbReference type="KEGG" id="vab:WPS_16010"/>
<evidence type="ECO:0000256" key="12">
    <source>
        <dbReference type="SAM" id="MobiDB-lite"/>
    </source>
</evidence>
<dbReference type="RefSeq" id="WP_317997291.1">
    <property type="nucleotide sequence ID" value="NZ_AP025523.1"/>
</dbReference>
<dbReference type="Proteomes" id="UP001317532">
    <property type="component" value="Chromosome"/>
</dbReference>
<feature type="active site" description="Proton acceptor" evidence="8">
    <location>
        <position position="470"/>
    </location>
</feature>
<dbReference type="PANTHER" id="PTHR43014">
    <property type="entry name" value="MERCURIC REDUCTASE"/>
    <property type="match status" value="1"/>
</dbReference>
<evidence type="ECO:0000313" key="15">
    <source>
        <dbReference type="EMBL" id="BDE06325.1"/>
    </source>
</evidence>
<keyword evidence="9" id="KW-0520">NAD</keyword>
<keyword evidence="5 11" id="KW-0560">Oxidoreductase</keyword>
<sequence length="499" mass="53459">MNRTPAAAKAGTVGDRRRVRGCGPRNQGSSTIPHRFDLIVIGAGSGGYAAARTARDLGANVALVDRGPLGGLCILRGCMPSKTLLATADRLHEIRTAGELAVTVGDPAVDYAKLAARKRELVRGWADYRIAGIDTFPLFSGDARFESPTTLRVGQEIFYAPRFIIATGSITAPAALPGLREAGFIDSDEALDLTAPPKSLIVLGGGYVGSELGQFFHRVGVPTTMIIRAQHLLSGEDHDIGTGLTEYFREEGIRIETGARVERVTVRDDGMKVVHYLQDGEHRSAAAHEIFYALGRVPNVCDMNLDAAGVEHHDITGIPVDETLRSTNPDIFAVGDVTGQFPLVHVAIQQGEIAGRNAATGARERADYRLTKTHTVFTDPQVAVVGETERELEKAGIPFLRATYPFNDHGKAVALGKTKGFVKMLASPADGTILGASILGPDASDLIEPLIVAMAYRATVQDYARIPHLHPTLVEILTYPAEEIAEQLHDVQTLTAVAN</sequence>
<protein>
    <submittedName>
        <fullName evidence="15">Mercuric reductase</fullName>
    </submittedName>
</protein>
<evidence type="ECO:0000256" key="9">
    <source>
        <dbReference type="PIRSR" id="PIRSR000350-3"/>
    </source>
</evidence>
<dbReference type="Pfam" id="PF07992">
    <property type="entry name" value="Pyr_redox_2"/>
    <property type="match status" value="1"/>
</dbReference>
<dbReference type="PIRSF" id="PIRSF000350">
    <property type="entry name" value="Mercury_reductase_MerA"/>
    <property type="match status" value="1"/>
</dbReference>
<proteinExistence type="inferred from homology"/>
<dbReference type="Gene3D" id="3.50.50.60">
    <property type="entry name" value="FAD/NAD(P)-binding domain"/>
    <property type="match status" value="2"/>
</dbReference>
<feature type="binding site" evidence="9">
    <location>
        <begin position="167"/>
        <end position="169"/>
    </location>
    <ligand>
        <name>FAD</name>
        <dbReference type="ChEBI" id="CHEBI:57692"/>
    </ligand>
</feature>
<evidence type="ECO:0000259" key="14">
    <source>
        <dbReference type="Pfam" id="PF07992"/>
    </source>
</evidence>
<evidence type="ECO:0000256" key="5">
    <source>
        <dbReference type="ARBA" id="ARBA00023002"/>
    </source>
</evidence>
<evidence type="ECO:0000256" key="10">
    <source>
        <dbReference type="PIRSR" id="PIRSR000350-4"/>
    </source>
</evidence>